<dbReference type="RefSeq" id="WP_012506401.1">
    <property type="nucleotide sequence ID" value="NC_011059.1"/>
</dbReference>
<dbReference type="Gene3D" id="1.10.10.10">
    <property type="entry name" value="Winged helix-like DNA-binding domain superfamily/Winged helix DNA-binding domain"/>
    <property type="match status" value="1"/>
</dbReference>
<sequence length="407" mass="47105">MKYCPVSNLPIVERPHWKSVHNEKQYTTHMQRIGDDILLTSYEAGHDITVEFMDKELFCTVLEESGLVDKPVFMLRDLSLVSNVSYAYKKHLTQLIYQWQPNFRCIIFFNTQPEFQTMAETFCSIVPESTKVMIVNDYNEAINAAVAIKAGEDLPEEYEDDEDELYAHHKKDFLAATARIGWLNMLTQPINLPSEDDYLFPFFKAIESLQNDLLEKEKLITKEIEEKSENCEKKIAEKTILLNAQLEMNKKLKALFDRERSILKSRIASQDMELTRVSTAIAEKASTLQGLFEKINTLNIDHGIKQDMVATCQNLIETEIIEKKLNTELTSTDSEFLSKLQRKHPNLNQRDLRIGLLIKLNYDTREIARSIGISTRGLESIRYRMHKKMGLSKHQSIKNYLVDLIAT</sequence>
<dbReference type="AlphaFoldDB" id="B4S476"/>
<dbReference type="Proteomes" id="UP000002725">
    <property type="component" value="Chromosome"/>
</dbReference>
<dbReference type="STRING" id="290512.Paes_1856"/>
<dbReference type="InterPro" id="IPR016032">
    <property type="entry name" value="Sig_transdc_resp-reg_C-effctor"/>
</dbReference>
<accession>B4S476</accession>
<evidence type="ECO:0008006" key="3">
    <source>
        <dbReference type="Google" id="ProtNLM"/>
    </source>
</evidence>
<dbReference type="InterPro" id="IPR036388">
    <property type="entry name" value="WH-like_DNA-bd_sf"/>
</dbReference>
<gene>
    <name evidence="1" type="ordered locus">Paes_1856</name>
</gene>
<evidence type="ECO:0000313" key="2">
    <source>
        <dbReference type="Proteomes" id="UP000002725"/>
    </source>
</evidence>
<dbReference type="SUPFAM" id="SSF46894">
    <property type="entry name" value="C-terminal effector domain of the bipartite response regulators"/>
    <property type="match status" value="1"/>
</dbReference>
<dbReference type="EMBL" id="CP001108">
    <property type="protein sequence ID" value="ACF46868.1"/>
    <property type="molecule type" value="Genomic_DNA"/>
</dbReference>
<dbReference type="GO" id="GO:0006355">
    <property type="term" value="P:regulation of DNA-templated transcription"/>
    <property type="evidence" value="ECO:0007669"/>
    <property type="project" value="InterPro"/>
</dbReference>
<evidence type="ECO:0000313" key="1">
    <source>
        <dbReference type="EMBL" id="ACF46868.1"/>
    </source>
</evidence>
<dbReference type="KEGG" id="paa:Paes_1856"/>
<keyword evidence="2" id="KW-1185">Reference proteome</keyword>
<proteinExistence type="predicted"/>
<dbReference type="GO" id="GO:0003677">
    <property type="term" value="F:DNA binding"/>
    <property type="evidence" value="ECO:0007669"/>
    <property type="project" value="InterPro"/>
</dbReference>
<name>B4S476_PROA2</name>
<protein>
    <recommendedName>
        <fullName evidence="3">Transcriptional regulator</fullName>
    </recommendedName>
</protein>
<dbReference type="eggNOG" id="COG2771">
    <property type="taxonomic scope" value="Bacteria"/>
</dbReference>
<reference evidence="1" key="1">
    <citation type="submission" date="2008-06" db="EMBL/GenBank/DDBJ databases">
        <title>Complete sequence of chromosome of Prosthecochloris aestuarii DSM 271.</title>
        <authorList>
            <consortium name="US DOE Joint Genome Institute"/>
            <person name="Lucas S."/>
            <person name="Copeland A."/>
            <person name="Lapidus A."/>
            <person name="Glavina del Rio T."/>
            <person name="Dalin E."/>
            <person name="Tice H."/>
            <person name="Bruce D."/>
            <person name="Goodwin L."/>
            <person name="Pitluck S."/>
            <person name="Schmutz J."/>
            <person name="Larimer F."/>
            <person name="Land M."/>
            <person name="Hauser L."/>
            <person name="Kyrpides N."/>
            <person name="Anderson I."/>
            <person name="Liu Z."/>
            <person name="Li T."/>
            <person name="Zhao F."/>
            <person name="Overmann J."/>
            <person name="Bryant D.A."/>
            <person name="Richardson P."/>
        </authorList>
    </citation>
    <scope>NUCLEOTIDE SEQUENCE [LARGE SCALE GENOMIC DNA]</scope>
    <source>
        <strain evidence="1">DSM 271</strain>
    </source>
</reference>
<dbReference type="HOGENOM" id="CLU_666820_0_0_10"/>
<organism evidence="1 2">
    <name type="scientific">Prosthecochloris aestuarii (strain DSM 271 / SK 413)</name>
    <dbReference type="NCBI Taxonomy" id="290512"/>
    <lineage>
        <taxon>Bacteria</taxon>
        <taxon>Pseudomonadati</taxon>
        <taxon>Chlorobiota</taxon>
        <taxon>Chlorobiia</taxon>
        <taxon>Chlorobiales</taxon>
        <taxon>Chlorobiaceae</taxon>
        <taxon>Prosthecochloris</taxon>
    </lineage>
</organism>